<reference evidence="1" key="1">
    <citation type="submission" date="2021-01" db="EMBL/GenBank/DDBJ databases">
        <title>Whole genome shotgun sequence of Rhizocola hellebori NBRC 109834.</title>
        <authorList>
            <person name="Komaki H."/>
            <person name="Tamura T."/>
        </authorList>
    </citation>
    <scope>NUCLEOTIDE SEQUENCE</scope>
    <source>
        <strain evidence="1">NBRC 109834</strain>
    </source>
</reference>
<sequence>MALGRTVVLGAAMMATFSACGSQEPPSDRLANVAWLPFLAHCPIGEAHGFGMKIDSVVKGELTGDQVPDTLVIDSCDSPTGSNPQTVEVFDGASDPAAPARLGILMAQDPDYPRKMQVTVRPDRTVVVKALGLQPESPRCCPDLEIVAEFAWRDGTFVTLTRQTRPV</sequence>
<dbReference type="PROSITE" id="PS51257">
    <property type="entry name" value="PROKAR_LIPOPROTEIN"/>
    <property type="match status" value="1"/>
</dbReference>
<organism evidence="1 2">
    <name type="scientific">Rhizocola hellebori</name>
    <dbReference type="NCBI Taxonomy" id="1392758"/>
    <lineage>
        <taxon>Bacteria</taxon>
        <taxon>Bacillati</taxon>
        <taxon>Actinomycetota</taxon>
        <taxon>Actinomycetes</taxon>
        <taxon>Micromonosporales</taxon>
        <taxon>Micromonosporaceae</taxon>
        <taxon>Rhizocola</taxon>
    </lineage>
</organism>
<dbReference type="Proteomes" id="UP000612899">
    <property type="component" value="Unassembled WGS sequence"/>
</dbReference>
<evidence type="ECO:0000313" key="2">
    <source>
        <dbReference type="Proteomes" id="UP000612899"/>
    </source>
</evidence>
<proteinExistence type="predicted"/>
<evidence type="ECO:0000313" key="1">
    <source>
        <dbReference type="EMBL" id="GIH08542.1"/>
    </source>
</evidence>
<dbReference type="RefSeq" id="WP_203912294.1">
    <property type="nucleotide sequence ID" value="NZ_BONY01000051.1"/>
</dbReference>
<accession>A0A8J3QFB0</accession>
<name>A0A8J3QFB0_9ACTN</name>
<dbReference type="AlphaFoldDB" id="A0A8J3QFB0"/>
<protein>
    <recommendedName>
        <fullName evidence="3">Lipoprotein</fullName>
    </recommendedName>
</protein>
<dbReference type="EMBL" id="BONY01000051">
    <property type="protein sequence ID" value="GIH08542.1"/>
    <property type="molecule type" value="Genomic_DNA"/>
</dbReference>
<evidence type="ECO:0008006" key="3">
    <source>
        <dbReference type="Google" id="ProtNLM"/>
    </source>
</evidence>
<comment type="caution">
    <text evidence="1">The sequence shown here is derived from an EMBL/GenBank/DDBJ whole genome shotgun (WGS) entry which is preliminary data.</text>
</comment>
<gene>
    <name evidence="1" type="ORF">Rhe02_66090</name>
</gene>
<keyword evidence="2" id="KW-1185">Reference proteome</keyword>